<protein>
    <submittedName>
        <fullName evidence="2">Uncharacterized protein</fullName>
    </submittedName>
</protein>
<comment type="caution">
    <text evidence="2">The sequence shown here is derived from an EMBL/GenBank/DDBJ whole genome shotgun (WGS) entry which is preliminary data.</text>
</comment>
<sequence>MRVNSLTRNDPIRERPLSSLPSTLNLRKKETFPNDWPNQSKASFYQHDNENCRSTSISKYGIEGRKRPICPVTAQ</sequence>
<keyword evidence="3" id="KW-1185">Reference proteome</keyword>
<evidence type="ECO:0000313" key="2">
    <source>
        <dbReference type="EMBL" id="GFY14636.1"/>
    </source>
</evidence>
<dbReference type="AlphaFoldDB" id="A0A8X6SJP5"/>
<evidence type="ECO:0000256" key="1">
    <source>
        <dbReference type="SAM" id="MobiDB-lite"/>
    </source>
</evidence>
<gene>
    <name evidence="2" type="ORF">TNCV_4828391</name>
</gene>
<dbReference type="Proteomes" id="UP000887159">
    <property type="component" value="Unassembled WGS sequence"/>
</dbReference>
<feature type="region of interest" description="Disordered" evidence="1">
    <location>
        <begin position="1"/>
        <end position="40"/>
    </location>
</feature>
<accession>A0A8X6SJP5</accession>
<proteinExistence type="predicted"/>
<reference evidence="2" key="1">
    <citation type="submission" date="2020-08" db="EMBL/GenBank/DDBJ databases">
        <title>Multicomponent nature underlies the extraordinary mechanical properties of spider dragline silk.</title>
        <authorList>
            <person name="Kono N."/>
            <person name="Nakamura H."/>
            <person name="Mori M."/>
            <person name="Yoshida Y."/>
            <person name="Ohtoshi R."/>
            <person name="Malay A.D."/>
            <person name="Moran D.A.P."/>
            <person name="Tomita M."/>
            <person name="Numata K."/>
            <person name="Arakawa K."/>
        </authorList>
    </citation>
    <scope>NUCLEOTIDE SEQUENCE</scope>
</reference>
<name>A0A8X6SJP5_TRICX</name>
<evidence type="ECO:0000313" key="3">
    <source>
        <dbReference type="Proteomes" id="UP000887159"/>
    </source>
</evidence>
<organism evidence="2 3">
    <name type="scientific">Trichonephila clavipes</name>
    <name type="common">Golden silk orbweaver</name>
    <name type="synonym">Nephila clavipes</name>
    <dbReference type="NCBI Taxonomy" id="2585209"/>
    <lineage>
        <taxon>Eukaryota</taxon>
        <taxon>Metazoa</taxon>
        <taxon>Ecdysozoa</taxon>
        <taxon>Arthropoda</taxon>
        <taxon>Chelicerata</taxon>
        <taxon>Arachnida</taxon>
        <taxon>Araneae</taxon>
        <taxon>Araneomorphae</taxon>
        <taxon>Entelegynae</taxon>
        <taxon>Araneoidea</taxon>
        <taxon>Nephilidae</taxon>
        <taxon>Trichonephila</taxon>
    </lineage>
</organism>
<dbReference type="EMBL" id="BMAU01021330">
    <property type="protein sequence ID" value="GFY14636.1"/>
    <property type="molecule type" value="Genomic_DNA"/>
</dbReference>